<evidence type="ECO:0000313" key="11">
    <source>
        <dbReference type="Proteomes" id="UP000887568"/>
    </source>
</evidence>
<dbReference type="SUPFAM" id="SSF51556">
    <property type="entry name" value="Metallo-dependent hydrolases"/>
    <property type="match status" value="1"/>
</dbReference>
<evidence type="ECO:0000256" key="8">
    <source>
        <dbReference type="ARBA" id="ARBA00048787"/>
    </source>
</evidence>
<evidence type="ECO:0000259" key="9">
    <source>
        <dbReference type="Pfam" id="PF00962"/>
    </source>
</evidence>
<dbReference type="GO" id="GO:0046103">
    <property type="term" value="P:inosine biosynthetic process"/>
    <property type="evidence" value="ECO:0007669"/>
    <property type="project" value="TreeGrafter"/>
</dbReference>
<dbReference type="GO" id="GO:0006154">
    <property type="term" value="P:adenosine catabolic process"/>
    <property type="evidence" value="ECO:0007669"/>
    <property type="project" value="TreeGrafter"/>
</dbReference>
<dbReference type="FunFam" id="3.20.20.140:FF:000033">
    <property type="entry name" value="Adenosine deaminase-like protein"/>
    <property type="match status" value="1"/>
</dbReference>
<dbReference type="OrthoDB" id="272271at2759"/>
<dbReference type="CTD" id="75894"/>
<evidence type="ECO:0000256" key="1">
    <source>
        <dbReference type="ARBA" id="ARBA00001947"/>
    </source>
</evidence>
<dbReference type="OMA" id="RPQFKPY"/>
<dbReference type="PANTHER" id="PTHR11409:SF42">
    <property type="entry name" value="ADENOSINE DEAMINASE-LIKE PROTEIN"/>
    <property type="match status" value="1"/>
</dbReference>
<evidence type="ECO:0000256" key="5">
    <source>
        <dbReference type="ARBA" id="ARBA00022801"/>
    </source>
</evidence>
<dbReference type="Pfam" id="PF00962">
    <property type="entry name" value="A_deaminase"/>
    <property type="match status" value="1"/>
</dbReference>
<dbReference type="GO" id="GO:0009117">
    <property type="term" value="P:nucleotide metabolic process"/>
    <property type="evidence" value="ECO:0007669"/>
    <property type="project" value="UniProtKB-KW"/>
</dbReference>
<evidence type="ECO:0000256" key="3">
    <source>
        <dbReference type="ARBA" id="ARBA00011245"/>
    </source>
</evidence>
<protein>
    <recommendedName>
        <fullName evidence="9">Adenosine deaminase domain-containing protein</fullName>
    </recommendedName>
</protein>
<feature type="domain" description="Adenosine deaminase" evidence="9">
    <location>
        <begin position="11"/>
        <end position="350"/>
    </location>
</feature>
<keyword evidence="11" id="KW-1185">Reference proteome</keyword>
<dbReference type="Proteomes" id="UP000887568">
    <property type="component" value="Unplaced"/>
</dbReference>
<dbReference type="InterPro" id="IPR032466">
    <property type="entry name" value="Metal_Hydrolase"/>
</dbReference>
<evidence type="ECO:0000256" key="7">
    <source>
        <dbReference type="ARBA" id="ARBA00023080"/>
    </source>
</evidence>
<keyword evidence="4" id="KW-0479">Metal-binding</keyword>
<name>A0A914BCQ2_PATMI</name>
<evidence type="ECO:0000313" key="10">
    <source>
        <dbReference type="EnsemblMetazoa" id="XP_038073824.1"/>
    </source>
</evidence>
<dbReference type="GeneID" id="119741938"/>
<dbReference type="PANTHER" id="PTHR11409">
    <property type="entry name" value="ADENOSINE DEAMINASE"/>
    <property type="match status" value="1"/>
</dbReference>
<dbReference type="RefSeq" id="XP_038073824.1">
    <property type="nucleotide sequence ID" value="XM_038217896.1"/>
</dbReference>
<evidence type="ECO:0000256" key="2">
    <source>
        <dbReference type="ARBA" id="ARBA00006676"/>
    </source>
</evidence>
<keyword evidence="7" id="KW-0546">Nucleotide metabolism</keyword>
<reference evidence="10" key="1">
    <citation type="submission" date="2022-11" db="UniProtKB">
        <authorList>
            <consortium name="EnsemblMetazoa"/>
        </authorList>
    </citation>
    <scope>IDENTIFICATION</scope>
</reference>
<comment type="subunit">
    <text evidence="3">Monomer.</text>
</comment>
<dbReference type="CDD" id="cd00443">
    <property type="entry name" value="ADA_AMPD"/>
    <property type="match status" value="1"/>
</dbReference>
<accession>A0A914BCQ2</accession>
<dbReference type="EnsemblMetazoa" id="XM_038217896.1">
    <property type="protein sequence ID" value="XP_038073824.1"/>
    <property type="gene ID" value="LOC119741938"/>
</dbReference>
<keyword evidence="6" id="KW-0862">Zinc</keyword>
<dbReference type="GO" id="GO:0004000">
    <property type="term" value="F:adenosine deaminase activity"/>
    <property type="evidence" value="ECO:0007669"/>
    <property type="project" value="TreeGrafter"/>
</dbReference>
<dbReference type="Gene3D" id="3.20.20.140">
    <property type="entry name" value="Metal-dependent hydrolases"/>
    <property type="match status" value="1"/>
</dbReference>
<dbReference type="InterPro" id="IPR006330">
    <property type="entry name" value="Ado/ade_deaminase"/>
</dbReference>
<sequence length="362" mass="40997">MEVEAFYKRLPKIELHAHINGSISTESIEELLAKNQEKGRPQPDIEALRQWKAKVENGEQMTLDGYREKNIKICFDMFKLIHQLVDNSEAVAIVTRNVIREFAEDGVKFLELRSTPRDVPETGMTKRSYIEAVLSSIKQCKEEGSDITVRFLLTIDRGRDLQTAHETVQLAREYQATSDGVVVGIDFSGDPNKNDARQYIPVLQEARKSGLKLAIHVAEIPNVAENLSLVQLPPDRIGHGTFLQPEVGGSEELVETVGKLRTPIELCLTSNLVGQTVKSFDIHHFKYWYERGHPCVICTDDKGIFATSLSQEYQIAASTFNLTREQMWELSFGSIACIFADDETKDRLRNLWAQERSKLQSS</sequence>
<evidence type="ECO:0000256" key="4">
    <source>
        <dbReference type="ARBA" id="ARBA00022723"/>
    </source>
</evidence>
<dbReference type="GO" id="GO:0046872">
    <property type="term" value="F:metal ion binding"/>
    <property type="evidence" value="ECO:0007669"/>
    <property type="project" value="UniProtKB-KW"/>
</dbReference>
<comment type="cofactor">
    <cofactor evidence="1">
        <name>Zn(2+)</name>
        <dbReference type="ChEBI" id="CHEBI:29105"/>
    </cofactor>
</comment>
<evidence type="ECO:0000256" key="6">
    <source>
        <dbReference type="ARBA" id="ARBA00022833"/>
    </source>
</evidence>
<proteinExistence type="inferred from homology"/>
<comment type="catalytic activity">
    <reaction evidence="8">
        <text>N(6)-methyl-AMP + H2O + H(+) = IMP + methylamine</text>
        <dbReference type="Rhea" id="RHEA:16001"/>
        <dbReference type="ChEBI" id="CHEBI:15377"/>
        <dbReference type="ChEBI" id="CHEBI:15378"/>
        <dbReference type="ChEBI" id="CHEBI:58053"/>
        <dbReference type="ChEBI" id="CHEBI:59338"/>
        <dbReference type="ChEBI" id="CHEBI:144842"/>
    </reaction>
    <physiologicalReaction direction="left-to-right" evidence="8">
        <dbReference type="Rhea" id="RHEA:16002"/>
    </physiologicalReaction>
</comment>
<dbReference type="InterPro" id="IPR001365">
    <property type="entry name" value="A_deaminase_dom"/>
</dbReference>
<comment type="similarity">
    <text evidence="2">Belongs to the metallo-dependent hydrolases superfamily. Adenosine and AMP deaminases family.</text>
</comment>
<dbReference type="AlphaFoldDB" id="A0A914BCQ2"/>
<keyword evidence="5" id="KW-0378">Hydrolase</keyword>
<organism evidence="10 11">
    <name type="scientific">Patiria miniata</name>
    <name type="common">Bat star</name>
    <name type="synonym">Asterina miniata</name>
    <dbReference type="NCBI Taxonomy" id="46514"/>
    <lineage>
        <taxon>Eukaryota</taxon>
        <taxon>Metazoa</taxon>
        <taxon>Echinodermata</taxon>
        <taxon>Eleutherozoa</taxon>
        <taxon>Asterozoa</taxon>
        <taxon>Asteroidea</taxon>
        <taxon>Valvatacea</taxon>
        <taxon>Valvatida</taxon>
        <taxon>Asterinidae</taxon>
        <taxon>Patiria</taxon>
    </lineage>
</organism>